<dbReference type="PANTHER" id="PTHR43280">
    <property type="entry name" value="ARAC-FAMILY TRANSCRIPTIONAL REGULATOR"/>
    <property type="match status" value="1"/>
</dbReference>
<dbReference type="InterPro" id="IPR018060">
    <property type="entry name" value="HTH_AraC"/>
</dbReference>
<protein>
    <submittedName>
        <fullName evidence="5">HTH-type transcriptional activator RhaR</fullName>
    </submittedName>
</protein>
<dbReference type="GO" id="GO:0003700">
    <property type="term" value="F:DNA-binding transcription factor activity"/>
    <property type="evidence" value="ECO:0007669"/>
    <property type="project" value="InterPro"/>
</dbReference>
<dbReference type="PANTHER" id="PTHR43280:SF2">
    <property type="entry name" value="HTH-TYPE TRANSCRIPTIONAL REGULATOR EXSA"/>
    <property type="match status" value="1"/>
</dbReference>
<dbReference type="GO" id="GO:0043565">
    <property type="term" value="F:sequence-specific DNA binding"/>
    <property type="evidence" value="ECO:0007669"/>
    <property type="project" value="InterPro"/>
</dbReference>
<comment type="caution">
    <text evidence="5">The sequence shown here is derived from an EMBL/GenBank/DDBJ whole genome shotgun (WGS) entry which is preliminary data.</text>
</comment>
<sequence>MDRLGLESFGVEKLKFEKFENQYNNYLLDAINSFEHEIFVYGNAPALMLQSLEIQLGILLIRNSLADNIFLDDRNELYDDYIKKSIVYMHKYYSGNITIDDICGEIYLSPSHFKRAFKNKTGNTPYQFLTEIRVDKAKEMLKNKERTIREVARLCGFVNSGNLSAVFKKHIGISPSEYRKVYSEK</sequence>
<dbReference type="Gene3D" id="1.10.10.60">
    <property type="entry name" value="Homeodomain-like"/>
    <property type="match status" value="2"/>
</dbReference>
<dbReference type="Pfam" id="PF12833">
    <property type="entry name" value="HTH_18"/>
    <property type="match status" value="1"/>
</dbReference>
<reference evidence="5" key="1">
    <citation type="submission" date="2019-08" db="EMBL/GenBank/DDBJ databases">
        <authorList>
            <person name="Kucharzyk K."/>
            <person name="Murdoch R.W."/>
            <person name="Higgins S."/>
            <person name="Loffler F."/>
        </authorList>
    </citation>
    <scope>NUCLEOTIDE SEQUENCE</scope>
</reference>
<dbReference type="PROSITE" id="PS01124">
    <property type="entry name" value="HTH_ARAC_FAMILY_2"/>
    <property type="match status" value="1"/>
</dbReference>
<evidence type="ECO:0000256" key="3">
    <source>
        <dbReference type="ARBA" id="ARBA00023163"/>
    </source>
</evidence>
<name>A0A645AH30_9ZZZZ</name>
<dbReference type="AlphaFoldDB" id="A0A645AH30"/>
<dbReference type="InterPro" id="IPR018062">
    <property type="entry name" value="HTH_AraC-typ_CS"/>
</dbReference>
<organism evidence="5">
    <name type="scientific">bioreactor metagenome</name>
    <dbReference type="NCBI Taxonomy" id="1076179"/>
    <lineage>
        <taxon>unclassified sequences</taxon>
        <taxon>metagenomes</taxon>
        <taxon>ecological metagenomes</taxon>
    </lineage>
</organism>
<keyword evidence="1" id="KW-0805">Transcription regulation</keyword>
<evidence type="ECO:0000259" key="4">
    <source>
        <dbReference type="PROSITE" id="PS01124"/>
    </source>
</evidence>
<keyword evidence="3" id="KW-0804">Transcription</keyword>
<evidence type="ECO:0000256" key="2">
    <source>
        <dbReference type="ARBA" id="ARBA00023125"/>
    </source>
</evidence>
<dbReference type="SMART" id="SM00342">
    <property type="entry name" value="HTH_ARAC"/>
    <property type="match status" value="1"/>
</dbReference>
<dbReference type="PROSITE" id="PS00041">
    <property type="entry name" value="HTH_ARAC_FAMILY_1"/>
    <property type="match status" value="1"/>
</dbReference>
<gene>
    <name evidence="5" type="primary">rhaR_95</name>
    <name evidence="5" type="ORF">SDC9_98761</name>
</gene>
<dbReference type="SUPFAM" id="SSF46689">
    <property type="entry name" value="Homeodomain-like"/>
    <property type="match status" value="2"/>
</dbReference>
<proteinExistence type="predicted"/>
<evidence type="ECO:0000313" key="5">
    <source>
        <dbReference type="EMBL" id="MPM52008.1"/>
    </source>
</evidence>
<evidence type="ECO:0000256" key="1">
    <source>
        <dbReference type="ARBA" id="ARBA00023015"/>
    </source>
</evidence>
<dbReference type="InterPro" id="IPR009057">
    <property type="entry name" value="Homeodomain-like_sf"/>
</dbReference>
<feature type="domain" description="HTH araC/xylS-type" evidence="4">
    <location>
        <begin position="83"/>
        <end position="181"/>
    </location>
</feature>
<dbReference type="EMBL" id="VSSQ01013672">
    <property type="protein sequence ID" value="MPM52008.1"/>
    <property type="molecule type" value="Genomic_DNA"/>
</dbReference>
<accession>A0A645AH30</accession>
<keyword evidence="2" id="KW-0238">DNA-binding</keyword>